<dbReference type="InterPro" id="IPR050219">
    <property type="entry name" value="DnaG_primase"/>
</dbReference>
<evidence type="ECO:0000256" key="4">
    <source>
        <dbReference type="ARBA" id="ARBA00022695"/>
    </source>
</evidence>
<dbReference type="InterPro" id="IPR034151">
    <property type="entry name" value="TOPRIM_DnaG_bac"/>
</dbReference>
<keyword evidence="1 12" id="KW-0240">DNA-directed RNA polymerase</keyword>
<feature type="domain" description="Toprim" evidence="15">
    <location>
        <begin position="256"/>
        <end position="337"/>
    </location>
</feature>
<protein>
    <recommendedName>
        <fullName evidence="12 13">DNA primase</fullName>
        <ecNumber evidence="12">2.7.7.101</ecNumber>
    </recommendedName>
</protein>
<comment type="cofactor">
    <cofactor evidence="12 13 14">
        <name>Zn(2+)</name>
        <dbReference type="ChEBI" id="CHEBI:29105"/>
    </cofactor>
    <text evidence="12 13 14">Binds 1 zinc ion per monomer.</text>
</comment>
<dbReference type="Pfam" id="PF08275">
    <property type="entry name" value="DNAG_N"/>
    <property type="match status" value="1"/>
</dbReference>
<dbReference type="GO" id="GO:0003899">
    <property type="term" value="F:DNA-directed RNA polymerase activity"/>
    <property type="evidence" value="ECO:0007669"/>
    <property type="project" value="UniProtKB-UniRule"/>
</dbReference>
<dbReference type="Pfam" id="PF10410">
    <property type="entry name" value="DnaB_bind"/>
    <property type="match status" value="1"/>
</dbReference>
<keyword evidence="10 12" id="KW-0238">DNA-binding</keyword>
<evidence type="ECO:0000256" key="6">
    <source>
        <dbReference type="ARBA" id="ARBA00022723"/>
    </source>
</evidence>
<comment type="domain">
    <text evidence="12">Contains an N-terminal zinc-binding domain, a central core domain that contains the primase activity, and a C-terminal DnaB-binding domain.</text>
</comment>
<dbReference type="CDD" id="cd03364">
    <property type="entry name" value="TOPRIM_DnaG_primases"/>
    <property type="match status" value="1"/>
</dbReference>
<dbReference type="PANTHER" id="PTHR30313:SF2">
    <property type="entry name" value="DNA PRIMASE"/>
    <property type="match status" value="1"/>
</dbReference>
<evidence type="ECO:0000256" key="13">
    <source>
        <dbReference type="PIRNR" id="PIRNR002811"/>
    </source>
</evidence>
<dbReference type="InterPro" id="IPR002694">
    <property type="entry name" value="Znf_CHC2"/>
</dbReference>
<dbReference type="InterPro" id="IPR006295">
    <property type="entry name" value="DNA_primase_DnaG"/>
</dbReference>
<keyword evidence="3 12" id="KW-0808">Transferase</keyword>
<dbReference type="GO" id="GO:0000428">
    <property type="term" value="C:DNA-directed RNA polymerase complex"/>
    <property type="evidence" value="ECO:0007669"/>
    <property type="project" value="UniProtKB-KW"/>
</dbReference>
<keyword evidence="2 12" id="KW-0639">Primosome</keyword>
<accession>A0A1E3XBY3</accession>
<dbReference type="EMBL" id="MAYW01000037">
    <property type="protein sequence ID" value="ODS33108.1"/>
    <property type="molecule type" value="Genomic_DNA"/>
</dbReference>
<comment type="subunit">
    <text evidence="12">Monomer. Interacts with DnaB.</text>
</comment>
<evidence type="ECO:0000256" key="3">
    <source>
        <dbReference type="ARBA" id="ARBA00022679"/>
    </source>
</evidence>
<evidence type="ECO:0000256" key="9">
    <source>
        <dbReference type="ARBA" id="ARBA00022842"/>
    </source>
</evidence>
<evidence type="ECO:0000256" key="10">
    <source>
        <dbReference type="ARBA" id="ARBA00023125"/>
    </source>
</evidence>
<comment type="function">
    <text evidence="12 13">RNA polymerase that catalyzes the synthesis of short RNA molecules used as primers for DNA polymerase during DNA replication.</text>
</comment>
<dbReference type="Gene3D" id="1.10.860.10">
    <property type="entry name" value="DNAb Helicase, Chain A"/>
    <property type="match status" value="1"/>
</dbReference>
<gene>
    <name evidence="12" type="primary">dnaG</name>
    <name evidence="16" type="ORF">SCARUB_01732</name>
</gene>
<dbReference type="PANTHER" id="PTHR30313">
    <property type="entry name" value="DNA PRIMASE"/>
    <property type="match status" value="1"/>
</dbReference>
<dbReference type="GO" id="GO:0003678">
    <property type="term" value="F:DNA helicase activity"/>
    <property type="evidence" value="ECO:0007669"/>
    <property type="project" value="InterPro"/>
</dbReference>
<evidence type="ECO:0000256" key="8">
    <source>
        <dbReference type="ARBA" id="ARBA00022833"/>
    </source>
</evidence>
<evidence type="ECO:0000256" key="12">
    <source>
        <dbReference type="HAMAP-Rule" id="MF_00974"/>
    </source>
</evidence>
<dbReference type="Proteomes" id="UP000094056">
    <property type="component" value="Unassembled WGS sequence"/>
</dbReference>
<evidence type="ECO:0000256" key="2">
    <source>
        <dbReference type="ARBA" id="ARBA00022515"/>
    </source>
</evidence>
<dbReference type="Gene3D" id="3.90.580.10">
    <property type="entry name" value="Zinc finger, CHC2-type domain"/>
    <property type="match status" value="1"/>
</dbReference>
<evidence type="ECO:0000313" key="17">
    <source>
        <dbReference type="Proteomes" id="UP000094056"/>
    </source>
</evidence>
<keyword evidence="9" id="KW-0460">Magnesium</keyword>
<dbReference type="InterPro" id="IPR030846">
    <property type="entry name" value="DnaG_bac"/>
</dbReference>
<dbReference type="InterPro" id="IPR036977">
    <property type="entry name" value="DNA_primase_Znf_CHC2"/>
</dbReference>
<dbReference type="InterPro" id="IPR013264">
    <property type="entry name" value="DNAG_N"/>
</dbReference>
<organism evidence="16 17">
    <name type="scientific">Candidatus Scalindua rubra</name>
    <dbReference type="NCBI Taxonomy" id="1872076"/>
    <lineage>
        <taxon>Bacteria</taxon>
        <taxon>Pseudomonadati</taxon>
        <taxon>Planctomycetota</taxon>
        <taxon>Candidatus Brocadiia</taxon>
        <taxon>Candidatus Brocadiales</taxon>
        <taxon>Candidatus Scalinduaceae</taxon>
        <taxon>Candidatus Scalindua</taxon>
    </lineage>
</organism>
<dbReference type="GO" id="GO:0003677">
    <property type="term" value="F:DNA binding"/>
    <property type="evidence" value="ECO:0007669"/>
    <property type="project" value="UniProtKB-KW"/>
</dbReference>
<evidence type="ECO:0000313" key="16">
    <source>
        <dbReference type="EMBL" id="ODS33108.1"/>
    </source>
</evidence>
<dbReference type="NCBIfam" id="TIGR01391">
    <property type="entry name" value="dnaG"/>
    <property type="match status" value="1"/>
</dbReference>
<dbReference type="PIRSF" id="PIRSF002811">
    <property type="entry name" value="DnaG"/>
    <property type="match status" value="1"/>
</dbReference>
<dbReference type="GO" id="GO:0005524">
    <property type="term" value="F:ATP binding"/>
    <property type="evidence" value="ECO:0007669"/>
    <property type="project" value="InterPro"/>
</dbReference>
<keyword evidence="6 12" id="KW-0479">Metal-binding</keyword>
<dbReference type="GO" id="GO:0005737">
    <property type="term" value="C:cytoplasm"/>
    <property type="evidence" value="ECO:0007669"/>
    <property type="project" value="TreeGrafter"/>
</dbReference>
<reference evidence="16 17" key="1">
    <citation type="submission" date="2016-07" db="EMBL/GenBank/DDBJ databases">
        <title>Draft genome of Scalindua rubra, obtained from a brine-seawater interface in the Red Sea, sheds light on salt adaptation in anammox bacteria.</title>
        <authorList>
            <person name="Speth D.R."/>
            <person name="Lagkouvardos I."/>
            <person name="Wang Y."/>
            <person name="Qian P.-Y."/>
            <person name="Dutilh B.E."/>
            <person name="Jetten M.S."/>
        </authorList>
    </citation>
    <scope>NUCLEOTIDE SEQUENCE [LARGE SCALE GENOMIC DNA]</scope>
    <source>
        <strain evidence="16">BSI-1</strain>
    </source>
</reference>
<dbReference type="InterPro" id="IPR037068">
    <property type="entry name" value="DNA_primase_core_N_sf"/>
</dbReference>
<dbReference type="Gene3D" id="3.90.980.10">
    <property type="entry name" value="DNA primase, catalytic core, N-terminal domain"/>
    <property type="match status" value="1"/>
</dbReference>
<keyword evidence="11 12" id="KW-0804">Transcription</keyword>
<dbReference type="GO" id="GO:0006269">
    <property type="term" value="P:DNA replication, synthesis of primer"/>
    <property type="evidence" value="ECO:0007669"/>
    <property type="project" value="UniProtKB-UniRule"/>
</dbReference>
<comment type="catalytic activity">
    <reaction evidence="12">
        <text>ssDNA + n NTP = ssDNA/pppN(pN)n-1 hybrid + (n-1) diphosphate.</text>
        <dbReference type="EC" id="2.7.7.101"/>
    </reaction>
</comment>
<evidence type="ECO:0000256" key="7">
    <source>
        <dbReference type="ARBA" id="ARBA00022771"/>
    </source>
</evidence>
<evidence type="ECO:0000256" key="1">
    <source>
        <dbReference type="ARBA" id="ARBA00022478"/>
    </source>
</evidence>
<comment type="caution">
    <text evidence="16">The sequence shown here is derived from an EMBL/GenBank/DDBJ whole genome shotgun (WGS) entry which is preliminary data.</text>
</comment>
<dbReference type="PATRIC" id="fig|1872076.5.peg.2026"/>
<dbReference type="InterPro" id="IPR006171">
    <property type="entry name" value="TOPRIM_dom"/>
</dbReference>
<dbReference type="InterPro" id="IPR019475">
    <property type="entry name" value="DNA_primase_DnaB-bd"/>
</dbReference>
<keyword evidence="8 12" id="KW-0862">Zinc</keyword>
<dbReference type="Pfam" id="PF01807">
    <property type="entry name" value="Zn_ribbon_DnaG"/>
    <property type="match status" value="1"/>
</dbReference>
<sequence>MALFIPSEKISEIQRNLNIIDIVSNYVSLKQTGKNFIGLCPFHHEKTPSFTVNAEKQIYKCFGCGEGGTIFNFLMKQEGLTFPEAIKILAEKVNIRIDDFNTKEKYQGTSVLYEVNENASCFFTDVLLKSREGRRSKDYLSDRFINDDSIRKFRLGYSPNRWDSIVNKSKEWGVSTQVLEKAGLIMRKQNKTCYDRFRNRLMFPIFDFQNRPVGFGARALDNSLPKYLNSPETPIFNKSKTLYGINLAKESIIKNRKILIMEGYTDVIMAHQYGIDWSIAVLGTALTREHVKLLRRYGDKAILVFDADTAGQKSSERNLDIFIEEDFDVSVVLLPENYDPYEFIVKRGKQRFLEQTEKAYDFFGFKIKLSETKWDMSSVSGRASAIDDVLSTAMKIPNFVKRELTIKRVAEEMSINENILRNHLAKFKPFKNDQTSTNKLYDQKSGNLNKSKSLAYKAEMEILGIMIKRNDLIERVETDIGFDHFTDERLRGIAEKISEIYSHEGHVELGDIFPMLDSTEMSSDIVDTISKQDSLERSSIVSQTDNNEKALEDCIQFIKKRKSSKGLEQARKKMLDLDKTKDYGQEVDQLLTSFHKESKALHSLKRVQHRL</sequence>
<comment type="similarity">
    <text evidence="12 13">Belongs to the DnaG primase family.</text>
</comment>
<dbReference type="InterPro" id="IPR036185">
    <property type="entry name" value="DNA_heli_DnaB-like_N_sf"/>
</dbReference>
<dbReference type="SMART" id="SM00493">
    <property type="entry name" value="TOPRIM"/>
    <property type="match status" value="1"/>
</dbReference>
<dbReference type="GO" id="GO:0008270">
    <property type="term" value="F:zinc ion binding"/>
    <property type="evidence" value="ECO:0007669"/>
    <property type="project" value="UniProtKB-UniRule"/>
</dbReference>
<dbReference type="SUPFAM" id="SSF56731">
    <property type="entry name" value="DNA primase core"/>
    <property type="match status" value="1"/>
</dbReference>
<dbReference type="AlphaFoldDB" id="A0A1E3XBY3"/>
<keyword evidence="5 12" id="KW-0235">DNA replication</keyword>
<keyword evidence="7 12" id="KW-0863">Zinc-finger</keyword>
<dbReference type="HAMAP" id="MF_00974">
    <property type="entry name" value="DNA_primase_DnaG"/>
    <property type="match status" value="1"/>
</dbReference>
<name>A0A1E3XBY3_9BACT</name>
<feature type="zinc finger region" description="CHC2-type" evidence="12 14">
    <location>
        <begin position="40"/>
        <end position="64"/>
    </location>
</feature>
<evidence type="ECO:0000256" key="11">
    <source>
        <dbReference type="ARBA" id="ARBA00023163"/>
    </source>
</evidence>
<dbReference type="FunFam" id="3.90.580.10:FF:000001">
    <property type="entry name" value="DNA primase"/>
    <property type="match status" value="1"/>
</dbReference>
<proteinExistence type="inferred from homology"/>
<dbReference type="Pfam" id="PF13155">
    <property type="entry name" value="Toprim_2"/>
    <property type="match status" value="1"/>
</dbReference>
<dbReference type="EC" id="2.7.7.101" evidence="12"/>
<dbReference type="SUPFAM" id="SSF48024">
    <property type="entry name" value="N-terminal domain of DnaB helicase"/>
    <property type="match status" value="1"/>
</dbReference>
<dbReference type="SUPFAM" id="SSF57783">
    <property type="entry name" value="Zinc beta-ribbon"/>
    <property type="match status" value="1"/>
</dbReference>
<evidence type="ECO:0000259" key="15">
    <source>
        <dbReference type="PROSITE" id="PS50880"/>
    </source>
</evidence>
<dbReference type="Gene3D" id="3.40.1360.10">
    <property type="match status" value="1"/>
</dbReference>
<dbReference type="SMART" id="SM00400">
    <property type="entry name" value="ZnF_CHCC"/>
    <property type="match status" value="1"/>
</dbReference>
<dbReference type="GO" id="GO:1990077">
    <property type="term" value="C:primosome complex"/>
    <property type="evidence" value="ECO:0007669"/>
    <property type="project" value="UniProtKB-KW"/>
</dbReference>
<dbReference type="InterPro" id="IPR016136">
    <property type="entry name" value="DNA_helicase_N/primase_C"/>
</dbReference>
<keyword evidence="4 12" id="KW-0548">Nucleotidyltransferase</keyword>
<evidence type="ECO:0000256" key="5">
    <source>
        <dbReference type="ARBA" id="ARBA00022705"/>
    </source>
</evidence>
<evidence type="ECO:0000256" key="14">
    <source>
        <dbReference type="PIRSR" id="PIRSR002811-1"/>
    </source>
</evidence>
<dbReference type="PROSITE" id="PS50880">
    <property type="entry name" value="TOPRIM"/>
    <property type="match status" value="1"/>
</dbReference>